<gene>
    <name evidence="1" type="ORF">Av05_00129</name>
</gene>
<dbReference type="GeneID" id="22475470"/>
<protein>
    <submittedName>
        <fullName evidence="1">Putative eae protein</fullName>
    </submittedName>
</protein>
<keyword evidence="2" id="KW-1185">Reference proteome</keyword>
<dbReference type="KEGG" id="vg:22475470"/>
<evidence type="ECO:0000313" key="1">
    <source>
        <dbReference type="EMBL" id="AII27672.1"/>
    </source>
</evidence>
<dbReference type="Proteomes" id="UP000028961">
    <property type="component" value="Segment"/>
</dbReference>
<reference evidence="1 2" key="1">
    <citation type="journal article" date="2015" name="Genome Announc.">
        <title>Genomic Analysis of Broad-Host-Range Enterobacteriophage Av-05.</title>
        <authorList>
            <person name="Amarillas L."/>
            <person name="Lopez-Cuevas O."/>
            <person name="Leon-Felix J."/>
            <person name="Castro-Del Campo N."/>
            <person name="Gerba C.P."/>
            <person name="Chaidez C."/>
        </authorList>
    </citation>
    <scope>NUCLEOTIDE SEQUENCE [LARGE SCALE GENOMIC DNA]</scope>
</reference>
<accession>A0A076G850</accession>
<organism evidence="1 2">
    <name type="scientific">Escherichia phage Av-05</name>
    <dbReference type="NCBI Taxonomy" id="1527519"/>
    <lineage>
        <taxon>Viruses</taxon>
        <taxon>Duplodnaviria</taxon>
        <taxon>Heunggongvirae</taxon>
        <taxon>Uroviricota</taxon>
        <taxon>Caudoviricetes</taxon>
        <taxon>Vequintavirinae</taxon>
        <taxon>Avunavirus</taxon>
        <taxon>Avunavirus Av05</taxon>
    </lineage>
</organism>
<dbReference type="RefSeq" id="YP_009111203.1">
    <property type="nucleotide sequence ID" value="NC_025830.1"/>
</dbReference>
<dbReference type="EMBL" id="KM190144">
    <property type="protein sequence ID" value="AII27672.1"/>
    <property type="molecule type" value="Genomic_DNA"/>
</dbReference>
<evidence type="ECO:0000313" key="2">
    <source>
        <dbReference type="Proteomes" id="UP000028961"/>
    </source>
</evidence>
<proteinExistence type="predicted"/>
<dbReference type="OrthoDB" id="17580at10239"/>
<sequence>MRNVKIHAIPSDYLSPPVQGSSFCTDMVSYDDYKKLEGMFIDVASENALLKKFIRESCYVFDGEQSDISDAYTPADQSPLMPSLEATKKFSTEMMAQGVHMYGMLTIRIGEQEQEESIIYAGKQALLYAEQLRNGDFEQ</sequence>
<name>A0A076G850_9CAUD</name>